<organism evidence="3 4">
    <name type="scientific">Pseudohongiella nitratireducens</name>
    <dbReference type="NCBI Taxonomy" id="1768907"/>
    <lineage>
        <taxon>Bacteria</taxon>
        <taxon>Pseudomonadati</taxon>
        <taxon>Pseudomonadota</taxon>
        <taxon>Gammaproteobacteria</taxon>
        <taxon>Pseudomonadales</taxon>
        <taxon>Pseudohongiellaceae</taxon>
        <taxon>Pseudohongiella</taxon>
    </lineage>
</organism>
<evidence type="ECO:0000259" key="2">
    <source>
        <dbReference type="Pfam" id="PF05168"/>
    </source>
</evidence>
<dbReference type="Proteomes" id="UP000627715">
    <property type="component" value="Unassembled WGS sequence"/>
</dbReference>
<sequence length="145" mass="16230">MTLDNLLGMSLERIKPDILTIQRLLEAAKRNLNDAQIEAVSNENRFDAAYKAIMQMANAALQASGYRTLTSKPGHHQTMIQTLPKTIGLDADLVIVLDALRKQRNVADYSGDLVADKAVAECISHAEQLWEQLNTWLKSEHFDLI</sequence>
<dbReference type="RefSeq" id="WP_068811768.1">
    <property type="nucleotide sequence ID" value="NZ_BMIY01000008.1"/>
</dbReference>
<reference evidence="3" key="1">
    <citation type="journal article" date="2014" name="Int. J. Syst. Evol. Microbiol.">
        <title>Complete genome sequence of Corynebacterium casei LMG S-19264T (=DSM 44701T), isolated from a smear-ripened cheese.</title>
        <authorList>
            <consortium name="US DOE Joint Genome Institute (JGI-PGF)"/>
            <person name="Walter F."/>
            <person name="Albersmeier A."/>
            <person name="Kalinowski J."/>
            <person name="Ruckert C."/>
        </authorList>
    </citation>
    <scope>NUCLEOTIDE SEQUENCE</scope>
    <source>
        <strain evidence="3">CGMCC 1.15425</strain>
    </source>
</reference>
<evidence type="ECO:0000256" key="1">
    <source>
        <dbReference type="SAM" id="Coils"/>
    </source>
</evidence>
<dbReference type="InterPro" id="IPR007842">
    <property type="entry name" value="HEPN_dom"/>
</dbReference>
<comment type="caution">
    <text evidence="3">The sequence shown here is derived from an EMBL/GenBank/DDBJ whole genome shotgun (WGS) entry which is preliminary data.</text>
</comment>
<evidence type="ECO:0000313" key="4">
    <source>
        <dbReference type="Proteomes" id="UP000627715"/>
    </source>
</evidence>
<evidence type="ECO:0000313" key="3">
    <source>
        <dbReference type="EMBL" id="GFZ77550.1"/>
    </source>
</evidence>
<feature type="coiled-coil region" evidence="1">
    <location>
        <begin position="18"/>
        <end position="45"/>
    </location>
</feature>
<protein>
    <recommendedName>
        <fullName evidence="2">HEPN domain-containing protein</fullName>
    </recommendedName>
</protein>
<dbReference type="Pfam" id="PF05168">
    <property type="entry name" value="HEPN"/>
    <property type="match status" value="1"/>
</dbReference>
<keyword evidence="4" id="KW-1185">Reference proteome</keyword>
<dbReference type="Gene3D" id="1.20.120.330">
    <property type="entry name" value="Nucleotidyltransferases domain 2"/>
    <property type="match status" value="1"/>
</dbReference>
<accession>A0A916QKD8</accession>
<keyword evidence="1" id="KW-0175">Coiled coil</keyword>
<gene>
    <name evidence="3" type="ORF">GCM10011403_20840</name>
</gene>
<dbReference type="EMBL" id="BMIY01000008">
    <property type="protein sequence ID" value="GFZ77550.1"/>
    <property type="molecule type" value="Genomic_DNA"/>
</dbReference>
<reference evidence="3" key="2">
    <citation type="submission" date="2020-09" db="EMBL/GenBank/DDBJ databases">
        <authorList>
            <person name="Sun Q."/>
            <person name="Zhou Y."/>
        </authorList>
    </citation>
    <scope>NUCLEOTIDE SEQUENCE</scope>
    <source>
        <strain evidence="3">CGMCC 1.15425</strain>
    </source>
</reference>
<dbReference type="OrthoDB" id="5767600at2"/>
<feature type="domain" description="HEPN" evidence="2">
    <location>
        <begin position="22"/>
        <end position="132"/>
    </location>
</feature>
<dbReference type="AlphaFoldDB" id="A0A916QKD8"/>
<name>A0A916QKD8_9GAMM</name>
<proteinExistence type="predicted"/>